<dbReference type="EMBL" id="JBBHLI010000001">
    <property type="protein sequence ID" value="MEK9499588.1"/>
    <property type="molecule type" value="Genomic_DNA"/>
</dbReference>
<evidence type="ECO:0000256" key="4">
    <source>
        <dbReference type="SAM" id="SignalP"/>
    </source>
</evidence>
<dbReference type="InterPro" id="IPR050251">
    <property type="entry name" value="HpcH-HpaI_aldolase"/>
</dbReference>
<accession>A0ABU9E4C8</accession>
<sequence>MTVPTALRSIALSALALALLPAAPASAQTRLNRTIETLESGAPVFGLATGNFDLTNARALATSDLDFIIIDMEHSPFDIERLRTFLLGMVDVRRAVEKGSTQMDVTPIARIPANGRENLQWMVKQALDVGAYGVMFPFVETPEQALNAIAAMRYPQRRGDEQPEPRGLRGSSPGNAVWVWGARDYSARADVWPLDPQGELLAVLQIETPLGVENIEEIAALPGVGAIFIGPADLSLNYGVPGNHPDMVAAIERVLAACQANDVPCGLTTGAGSVEGRLAEGFDFVTISWGGDAGISGGAAAALEIAREAAGRDGN</sequence>
<comment type="caution">
    <text evidence="6">The sequence shown here is derived from an EMBL/GenBank/DDBJ whole genome shotgun (WGS) entry which is preliminary data.</text>
</comment>
<dbReference type="InterPro" id="IPR015813">
    <property type="entry name" value="Pyrv/PenolPyrv_kinase-like_dom"/>
</dbReference>
<feature type="signal peptide" evidence="4">
    <location>
        <begin position="1"/>
        <end position="27"/>
    </location>
</feature>
<feature type="chain" id="PRO_5047221350" evidence="4">
    <location>
        <begin position="28"/>
        <end position="315"/>
    </location>
</feature>
<keyword evidence="4" id="KW-0732">Signal</keyword>
<name>A0ABU9E4C8_9BACT</name>
<dbReference type="PANTHER" id="PTHR30502:SF0">
    <property type="entry name" value="PHOSPHOENOLPYRUVATE CARBOXYLASE FAMILY PROTEIN"/>
    <property type="match status" value="1"/>
</dbReference>
<keyword evidence="2" id="KW-0479">Metal-binding</keyword>
<comment type="similarity">
    <text evidence="1">Belongs to the HpcH/HpaI aldolase family.</text>
</comment>
<evidence type="ECO:0000256" key="1">
    <source>
        <dbReference type="ARBA" id="ARBA00005568"/>
    </source>
</evidence>
<dbReference type="Gene3D" id="3.20.20.60">
    <property type="entry name" value="Phosphoenolpyruvate-binding domains"/>
    <property type="match status" value="1"/>
</dbReference>
<reference evidence="6 7" key="1">
    <citation type="submission" date="2024-02" db="EMBL/GenBank/DDBJ databases">
        <title>A novel Gemmatimonadota bacterium.</title>
        <authorList>
            <person name="Du Z.-J."/>
            <person name="Ye Y.-Q."/>
        </authorList>
    </citation>
    <scope>NUCLEOTIDE SEQUENCE [LARGE SCALE GENOMIC DNA]</scope>
    <source>
        <strain evidence="6 7">DH-20</strain>
    </source>
</reference>
<protein>
    <submittedName>
        <fullName evidence="6">Aldolase/citrate lyase family protein</fullName>
    </submittedName>
</protein>
<dbReference type="SUPFAM" id="SSF51621">
    <property type="entry name" value="Phosphoenolpyruvate/pyruvate domain"/>
    <property type="match status" value="1"/>
</dbReference>
<evidence type="ECO:0000256" key="3">
    <source>
        <dbReference type="ARBA" id="ARBA00023239"/>
    </source>
</evidence>
<dbReference type="InterPro" id="IPR040442">
    <property type="entry name" value="Pyrv_kinase-like_dom_sf"/>
</dbReference>
<dbReference type="RefSeq" id="WP_405276421.1">
    <property type="nucleotide sequence ID" value="NZ_JBBHLI010000001.1"/>
</dbReference>
<gene>
    <name evidence="6" type="ORF">WI372_01160</name>
</gene>
<evidence type="ECO:0000313" key="6">
    <source>
        <dbReference type="EMBL" id="MEK9499588.1"/>
    </source>
</evidence>
<feature type="domain" description="HpcH/HpaI aldolase/citrate lyase" evidence="5">
    <location>
        <begin position="57"/>
        <end position="288"/>
    </location>
</feature>
<evidence type="ECO:0000259" key="5">
    <source>
        <dbReference type="Pfam" id="PF03328"/>
    </source>
</evidence>
<keyword evidence="3 6" id="KW-0456">Lyase</keyword>
<dbReference type="Proteomes" id="UP001484239">
    <property type="component" value="Unassembled WGS sequence"/>
</dbReference>
<proteinExistence type="inferred from homology"/>
<dbReference type="InterPro" id="IPR005000">
    <property type="entry name" value="Aldolase/citrate-lyase_domain"/>
</dbReference>
<evidence type="ECO:0000313" key="7">
    <source>
        <dbReference type="Proteomes" id="UP001484239"/>
    </source>
</evidence>
<keyword evidence="7" id="KW-1185">Reference proteome</keyword>
<dbReference type="PANTHER" id="PTHR30502">
    <property type="entry name" value="2-KETO-3-DEOXY-L-RHAMNONATE ALDOLASE"/>
    <property type="match status" value="1"/>
</dbReference>
<evidence type="ECO:0000256" key="2">
    <source>
        <dbReference type="ARBA" id="ARBA00022723"/>
    </source>
</evidence>
<dbReference type="Pfam" id="PF03328">
    <property type="entry name" value="HpcH_HpaI"/>
    <property type="match status" value="1"/>
</dbReference>
<organism evidence="6 7">
    <name type="scientific">Gaopeijia maritima</name>
    <dbReference type="NCBI Taxonomy" id="3119007"/>
    <lineage>
        <taxon>Bacteria</taxon>
        <taxon>Pseudomonadati</taxon>
        <taxon>Gemmatimonadota</taxon>
        <taxon>Longimicrobiia</taxon>
        <taxon>Gaopeijiales</taxon>
        <taxon>Gaopeijiaceae</taxon>
        <taxon>Gaopeijia</taxon>
    </lineage>
</organism>
<dbReference type="GO" id="GO:0016829">
    <property type="term" value="F:lyase activity"/>
    <property type="evidence" value="ECO:0007669"/>
    <property type="project" value="UniProtKB-KW"/>
</dbReference>